<dbReference type="GO" id="GO:0031490">
    <property type="term" value="F:chromatin DNA binding"/>
    <property type="evidence" value="ECO:0007669"/>
    <property type="project" value="TreeGrafter"/>
</dbReference>
<keyword evidence="11" id="KW-0539">Nucleus</keyword>
<dbReference type="SMART" id="SM00551">
    <property type="entry name" value="ZnF_TAZ"/>
    <property type="match status" value="1"/>
</dbReference>
<dbReference type="SUPFAM" id="SSF57850">
    <property type="entry name" value="RING/U-box"/>
    <property type="match status" value="2"/>
</dbReference>
<dbReference type="GO" id="GO:0005667">
    <property type="term" value="C:transcription regulator complex"/>
    <property type="evidence" value="ECO:0007669"/>
    <property type="project" value="TreeGrafter"/>
</dbReference>
<evidence type="ECO:0000256" key="9">
    <source>
        <dbReference type="ARBA" id="ARBA00023159"/>
    </source>
</evidence>
<evidence type="ECO:0000256" key="4">
    <source>
        <dbReference type="ARBA" id="ARBA00022723"/>
    </source>
</evidence>
<reference evidence="18" key="1">
    <citation type="submission" date="2019-12" db="EMBL/GenBank/DDBJ databases">
        <title>Genome sequencing and annotation of Brassica cretica.</title>
        <authorList>
            <person name="Studholme D.J."/>
            <person name="Sarris P.F."/>
        </authorList>
    </citation>
    <scope>NUCLEOTIDE SEQUENCE</scope>
    <source>
        <strain evidence="18">PFS-102/07</strain>
        <tissue evidence="18">Leaf</tissue>
    </source>
</reference>
<comment type="subcellular location">
    <subcellularLocation>
        <location evidence="1">Nucleus</location>
    </subcellularLocation>
</comment>
<dbReference type="AlphaFoldDB" id="A0A8S9I629"/>
<feature type="non-terminal residue" evidence="18">
    <location>
        <position position="1"/>
    </location>
</feature>
<dbReference type="InterPro" id="IPR000433">
    <property type="entry name" value="Znf_ZZ"/>
</dbReference>
<dbReference type="Pfam" id="PF00569">
    <property type="entry name" value="ZZ"/>
    <property type="match status" value="1"/>
</dbReference>
<protein>
    <recommendedName>
        <fullName evidence="2">histone acetyltransferase</fullName>
        <ecNumber evidence="2">2.3.1.48</ecNumber>
    </recommendedName>
</protein>
<organism evidence="18">
    <name type="scientific">Brassica cretica</name>
    <name type="common">Mustard</name>
    <dbReference type="NCBI Taxonomy" id="69181"/>
    <lineage>
        <taxon>Eukaryota</taxon>
        <taxon>Viridiplantae</taxon>
        <taxon>Streptophyta</taxon>
        <taxon>Embryophyta</taxon>
        <taxon>Tracheophyta</taxon>
        <taxon>Spermatophyta</taxon>
        <taxon>Magnoliopsida</taxon>
        <taxon>eudicotyledons</taxon>
        <taxon>Gunneridae</taxon>
        <taxon>Pentapetalae</taxon>
        <taxon>rosids</taxon>
        <taxon>malvids</taxon>
        <taxon>Brassicales</taxon>
        <taxon>Brassicaceae</taxon>
        <taxon>Brassiceae</taxon>
        <taxon>Brassica</taxon>
    </lineage>
</organism>
<dbReference type="PANTHER" id="PTHR13808:SF53">
    <property type="entry name" value="HISTONE ACETYLTRANSFERASE HAC2"/>
    <property type="match status" value="1"/>
</dbReference>
<dbReference type="PANTHER" id="PTHR13808">
    <property type="entry name" value="CBP/P300-RELATED"/>
    <property type="match status" value="1"/>
</dbReference>
<keyword evidence="12" id="KW-0012">Acyltransferase</keyword>
<evidence type="ECO:0000256" key="8">
    <source>
        <dbReference type="ARBA" id="ARBA00023015"/>
    </source>
</evidence>
<keyword evidence="3" id="KW-0808">Transferase</keyword>
<dbReference type="Gene3D" id="3.30.40.10">
    <property type="entry name" value="Zinc/RING finger domain, C3HC4 (zinc finger)"/>
    <property type="match status" value="1"/>
</dbReference>
<keyword evidence="8" id="KW-0805">Transcription regulation</keyword>
<name>A0A8S9I629_BRACR</name>
<dbReference type="InterPro" id="IPR011011">
    <property type="entry name" value="Znf_FYVE_PHD"/>
</dbReference>
<dbReference type="GO" id="GO:0005634">
    <property type="term" value="C:nucleus"/>
    <property type="evidence" value="ECO:0007669"/>
    <property type="project" value="UniProtKB-SubCell"/>
</dbReference>
<dbReference type="InterPro" id="IPR035898">
    <property type="entry name" value="TAZ_dom_sf"/>
</dbReference>
<dbReference type="GO" id="GO:0000123">
    <property type="term" value="C:histone acetyltransferase complex"/>
    <property type="evidence" value="ECO:0007669"/>
    <property type="project" value="TreeGrafter"/>
</dbReference>
<feature type="domain" description="CBP/p300-type HAT" evidence="17">
    <location>
        <begin position="564"/>
        <end position="998"/>
    </location>
</feature>
<evidence type="ECO:0000256" key="13">
    <source>
        <dbReference type="ARBA" id="ARBA00048017"/>
    </source>
</evidence>
<proteinExistence type="predicted"/>
<dbReference type="GO" id="GO:0045944">
    <property type="term" value="P:positive regulation of transcription by RNA polymerase II"/>
    <property type="evidence" value="ECO:0007669"/>
    <property type="project" value="TreeGrafter"/>
</dbReference>
<dbReference type="Gene3D" id="1.20.1020.10">
    <property type="entry name" value="TAZ domain"/>
    <property type="match status" value="1"/>
</dbReference>
<evidence type="ECO:0000313" key="18">
    <source>
        <dbReference type="EMBL" id="KAF2564902.1"/>
    </source>
</evidence>
<evidence type="ECO:0000256" key="2">
    <source>
        <dbReference type="ARBA" id="ARBA00013184"/>
    </source>
</evidence>
<dbReference type="InterPro" id="IPR013083">
    <property type="entry name" value="Znf_RING/FYVE/PHD"/>
</dbReference>
<dbReference type="SUPFAM" id="SSF57903">
    <property type="entry name" value="FYVE/PHD zinc finger"/>
    <property type="match status" value="1"/>
</dbReference>
<dbReference type="InterPro" id="IPR031162">
    <property type="entry name" value="CBP_P300_HAT"/>
</dbReference>
<dbReference type="EC" id="2.3.1.48" evidence="2"/>
<accession>A0A8S9I629</accession>
<dbReference type="Gene3D" id="3.30.60.90">
    <property type="match status" value="1"/>
</dbReference>
<evidence type="ECO:0000256" key="7">
    <source>
        <dbReference type="ARBA" id="ARBA00022853"/>
    </source>
</evidence>
<dbReference type="InterPro" id="IPR013178">
    <property type="entry name" value="Histone_AcTrfase_Rtt109/CBP"/>
</dbReference>
<dbReference type="PROSITE" id="PS01357">
    <property type="entry name" value="ZF_ZZ_1"/>
    <property type="match status" value="1"/>
</dbReference>
<keyword evidence="7" id="KW-0156">Chromatin regulator</keyword>
<evidence type="ECO:0000256" key="10">
    <source>
        <dbReference type="ARBA" id="ARBA00023163"/>
    </source>
</evidence>
<dbReference type="InterPro" id="IPR000197">
    <property type="entry name" value="Znf_TAZ"/>
</dbReference>
<keyword evidence="9" id="KW-0010">Activator</keyword>
<dbReference type="PROSITE" id="PS50135">
    <property type="entry name" value="ZF_ZZ_2"/>
    <property type="match status" value="1"/>
</dbReference>
<evidence type="ECO:0000259" key="16">
    <source>
        <dbReference type="PROSITE" id="PS50135"/>
    </source>
</evidence>
<keyword evidence="10" id="KW-0804">Transcription</keyword>
<evidence type="ECO:0000256" key="11">
    <source>
        <dbReference type="ARBA" id="ARBA00023242"/>
    </source>
</evidence>
<dbReference type="EMBL" id="QGKY02001250">
    <property type="protein sequence ID" value="KAF2564902.1"/>
    <property type="molecule type" value="Genomic_DNA"/>
</dbReference>
<feature type="domain" description="TAZ-type" evidence="15">
    <location>
        <begin position="1063"/>
        <end position="1145"/>
    </location>
</feature>
<dbReference type="InterPro" id="IPR043145">
    <property type="entry name" value="Znf_ZZ_sf"/>
</dbReference>
<evidence type="ECO:0000256" key="5">
    <source>
        <dbReference type="ARBA" id="ARBA00022771"/>
    </source>
</evidence>
<dbReference type="PROSITE" id="PS51727">
    <property type="entry name" value="CBP_P300_HAT"/>
    <property type="match status" value="1"/>
</dbReference>
<keyword evidence="5 14" id="KW-0863">Zinc-finger</keyword>
<feature type="domain" description="ZZ-type" evidence="16">
    <location>
        <begin position="879"/>
        <end position="942"/>
    </location>
</feature>
<comment type="catalytic activity">
    <reaction evidence="13">
        <text>L-lysyl-[protein] + acetyl-CoA = N(6)-acetyl-L-lysyl-[protein] + CoA + H(+)</text>
        <dbReference type="Rhea" id="RHEA:45948"/>
        <dbReference type="Rhea" id="RHEA-COMP:9752"/>
        <dbReference type="Rhea" id="RHEA-COMP:10731"/>
        <dbReference type="ChEBI" id="CHEBI:15378"/>
        <dbReference type="ChEBI" id="CHEBI:29969"/>
        <dbReference type="ChEBI" id="CHEBI:57287"/>
        <dbReference type="ChEBI" id="CHEBI:57288"/>
        <dbReference type="ChEBI" id="CHEBI:61930"/>
        <dbReference type="EC" id="2.3.1.48"/>
    </reaction>
</comment>
<evidence type="ECO:0000256" key="14">
    <source>
        <dbReference type="PROSITE-ProRule" id="PRU00228"/>
    </source>
</evidence>
<keyword evidence="4" id="KW-0479">Metal-binding</keyword>
<evidence type="ECO:0000259" key="17">
    <source>
        <dbReference type="PROSITE" id="PS51727"/>
    </source>
</evidence>
<evidence type="ECO:0000259" key="15">
    <source>
        <dbReference type="PROSITE" id="PS50134"/>
    </source>
</evidence>
<dbReference type="PROSITE" id="PS50134">
    <property type="entry name" value="ZF_TAZ"/>
    <property type="match status" value="1"/>
</dbReference>
<sequence>LVLALLLLQPRHSTEQRNSLVESNLCLSVEADLLEGIDLHSEFQLQFYLHVVVVAVSSGRFVVKVCIRIGFRLMGLDCKKVYGGLLSRRKVDAREFKRIQKVIGSNNRFGLRRCSVLGSTSGCFCLAGRGRECSESVDYKPMQPSSEWYRGMMPAYLNPNANQPDLHVFNHQLNMLPDLDVASDRKAQYLASRRFNYNIGVPRLLNFGSDKDQSVEFFGEIFKSEIGDYPSKRQRAETPIKLSLPPWNDSSRLPPLQLCPEQKVPIPMKGFDDVSSCARRCFNTPRTPAYSPENVSGCSDITKVDVMDNSPLNSKHVQGLGTSKTVKPARPHATRVYSFDDFYTVEREIQTEERPLKQEKLGPGEDIVEPMECGEQTKFEVNADSVPMEKRNKRGVSLVERFTEEEIKLHIKSLKEGSTQVTIGGIGETCDQKDLCQLCGNGTLVLPAQPIYCSLCSRKIKDKSSYYIPEEKISDAQHQICNPCYNRSRKNFTLFGVTVARANMLKMCNADNQHTEEWVYCESCEKWQHQICGLYNQQKDIDKTADYICPYCLLKERKSIENTDLGAKDLPETILSHFIERRLSRRLKEERLQTAKANGKSVDDVHEPDDLTLRVVFSADKTSYVNKTFADLLHKEHYPSEFPYRSKVILLFQKVEGVDICIFALFVQEFGSECSQPNQRSIYILYLDSVKYFRPERVTFSGEALRTFVYHEILIGYLEYCKIRGFATGYIWACPPRKGEDYIMYSHPKTQQTPNTRKLRQWYQSLLDKATKQRVVTSVTNLYDRFFVSAEESTCNITAARLPYFEGSFWSDNAELLTQAFERESVDELQKKVKSLSRRALKGVKSKDDLDVDDAKNILMMQKLDKLISQNKEDFMVVELNYSCTRCSKAILSGLRWFCGKCKNLQLCERCYDAEEEAPGEHTHTINDKEKHSLSKVQVNGIQSTTTEDNDVILENSMFESRQVFLGFSQKHNYSFDTLRRAKHSSMMILHHLHSSDKHHSENSNSSFFQVTCTTCQKDVSKTIYYSCLICSGCRVCTACYNKKNTVLRLLHLFPMTPSTHGTPPRTVGALGIIEALLHAHTCRTMATGSCSHPRCDDVKTLFSHSAVCEIKKRGACKICNNLRQMISIHAFHCQDPTCSIPRCR</sequence>
<dbReference type="InterPro" id="IPR019787">
    <property type="entry name" value="Znf_PHD-finger"/>
</dbReference>
<evidence type="ECO:0000256" key="1">
    <source>
        <dbReference type="ARBA" id="ARBA00004123"/>
    </source>
</evidence>
<evidence type="ECO:0000256" key="3">
    <source>
        <dbReference type="ARBA" id="ARBA00022679"/>
    </source>
</evidence>
<evidence type="ECO:0000256" key="6">
    <source>
        <dbReference type="ARBA" id="ARBA00022833"/>
    </source>
</evidence>
<comment type="caution">
    <text evidence="18">The sequence shown here is derived from an EMBL/GenBank/DDBJ whole genome shotgun (WGS) entry which is preliminary data.</text>
</comment>
<dbReference type="GO" id="GO:0004402">
    <property type="term" value="F:histone acetyltransferase activity"/>
    <property type="evidence" value="ECO:0007669"/>
    <property type="project" value="InterPro"/>
</dbReference>
<gene>
    <name evidence="18" type="ORF">F2Q70_00015498</name>
</gene>
<dbReference type="GO" id="GO:0003713">
    <property type="term" value="F:transcription coactivator activity"/>
    <property type="evidence" value="ECO:0007669"/>
    <property type="project" value="TreeGrafter"/>
</dbReference>
<dbReference type="Pfam" id="PF08214">
    <property type="entry name" value="HAT_KAT11"/>
    <property type="match status" value="1"/>
</dbReference>
<dbReference type="SMART" id="SM00291">
    <property type="entry name" value="ZnF_ZZ"/>
    <property type="match status" value="2"/>
</dbReference>
<keyword evidence="6" id="KW-0862">Zinc</keyword>
<dbReference type="Pfam" id="PF00628">
    <property type="entry name" value="PHD"/>
    <property type="match status" value="1"/>
</dbReference>
<dbReference type="SMART" id="SM01250">
    <property type="entry name" value="KAT11"/>
    <property type="match status" value="1"/>
</dbReference>
<dbReference type="GO" id="GO:0008270">
    <property type="term" value="F:zinc ion binding"/>
    <property type="evidence" value="ECO:0007669"/>
    <property type="project" value="UniProtKB-KW"/>
</dbReference>
<dbReference type="SUPFAM" id="SSF57933">
    <property type="entry name" value="TAZ domain"/>
    <property type="match status" value="1"/>
</dbReference>
<evidence type="ECO:0000256" key="12">
    <source>
        <dbReference type="ARBA" id="ARBA00023315"/>
    </source>
</evidence>